<organism evidence="11 12">
    <name type="scientific">Pseudonocardia eucalypti</name>
    <dbReference type="NCBI Taxonomy" id="648755"/>
    <lineage>
        <taxon>Bacteria</taxon>
        <taxon>Bacillati</taxon>
        <taxon>Actinomycetota</taxon>
        <taxon>Actinomycetes</taxon>
        <taxon>Pseudonocardiales</taxon>
        <taxon>Pseudonocardiaceae</taxon>
        <taxon>Pseudonocardia</taxon>
    </lineage>
</organism>
<evidence type="ECO:0000259" key="9">
    <source>
        <dbReference type="PROSITE" id="PS50110"/>
    </source>
</evidence>
<reference evidence="12" key="1">
    <citation type="journal article" date="2019" name="Int. J. Syst. Evol. Microbiol.">
        <title>The Global Catalogue of Microorganisms (GCM) 10K type strain sequencing project: providing services to taxonomists for standard genome sequencing and annotation.</title>
        <authorList>
            <consortium name="The Broad Institute Genomics Platform"/>
            <consortium name="The Broad Institute Genome Sequencing Center for Infectious Disease"/>
            <person name="Wu L."/>
            <person name="Ma J."/>
        </authorList>
    </citation>
    <scope>NUCLEOTIDE SEQUENCE [LARGE SCALE GENOMIC DNA]</scope>
    <source>
        <strain evidence="12">JCM 18303</strain>
    </source>
</reference>
<dbReference type="InterPro" id="IPR001867">
    <property type="entry name" value="OmpR/PhoB-type_DNA-bd"/>
</dbReference>
<feature type="domain" description="OmpR/PhoB-type" evidence="10">
    <location>
        <begin position="117"/>
        <end position="212"/>
    </location>
</feature>
<evidence type="ECO:0000256" key="2">
    <source>
        <dbReference type="ARBA" id="ARBA00023012"/>
    </source>
</evidence>
<dbReference type="CDD" id="cd00383">
    <property type="entry name" value="trans_reg_C"/>
    <property type="match status" value="1"/>
</dbReference>
<dbReference type="EMBL" id="BAABJP010000052">
    <property type="protein sequence ID" value="GAA5172760.1"/>
    <property type="molecule type" value="Genomic_DNA"/>
</dbReference>
<evidence type="ECO:0000256" key="6">
    <source>
        <dbReference type="PROSITE-ProRule" id="PRU00169"/>
    </source>
</evidence>
<keyword evidence="5" id="KW-0804">Transcription</keyword>
<evidence type="ECO:0000259" key="10">
    <source>
        <dbReference type="PROSITE" id="PS51755"/>
    </source>
</evidence>
<dbReference type="SUPFAM" id="SSF52172">
    <property type="entry name" value="CheY-like"/>
    <property type="match status" value="1"/>
</dbReference>
<evidence type="ECO:0000256" key="4">
    <source>
        <dbReference type="ARBA" id="ARBA00023125"/>
    </source>
</evidence>
<proteinExistence type="predicted"/>
<keyword evidence="1 6" id="KW-0597">Phosphoprotein</keyword>
<sequence>MHILVVEEDQEQGRALVDTLGWGGHSIIWCQRDAIGYTCYLNTDAILVDVGLRTDLDTLDRLHQISPAPVLILVAHADVAALREAAPTDEYLVKPVDANQLLRKLEQIVHQAALRANRVVTALDVTVDLEARAVWVGEQTVLLTAKEFEVLSILARHAGQVVSRRNIEEAVWGTMNNSTSRSLNVHMTTLRAKINRPALIQTIHGFGYRFGAPSPGPVAKSPDGASAPTRTYLLSSADPSPDRGRPHANTA</sequence>
<evidence type="ECO:0000256" key="8">
    <source>
        <dbReference type="SAM" id="MobiDB-lite"/>
    </source>
</evidence>
<dbReference type="InterPro" id="IPR036388">
    <property type="entry name" value="WH-like_DNA-bd_sf"/>
</dbReference>
<keyword evidence="2" id="KW-0902">Two-component regulatory system</keyword>
<feature type="modified residue" description="4-aspartylphosphate" evidence="6">
    <location>
        <position position="49"/>
    </location>
</feature>
<evidence type="ECO:0000313" key="12">
    <source>
        <dbReference type="Proteomes" id="UP001428817"/>
    </source>
</evidence>
<feature type="DNA-binding region" description="OmpR/PhoB-type" evidence="7">
    <location>
        <begin position="117"/>
        <end position="212"/>
    </location>
</feature>
<dbReference type="InterPro" id="IPR016032">
    <property type="entry name" value="Sig_transdc_resp-reg_C-effctor"/>
</dbReference>
<dbReference type="SMART" id="SM00862">
    <property type="entry name" value="Trans_reg_C"/>
    <property type="match status" value="1"/>
</dbReference>
<dbReference type="PANTHER" id="PTHR48111">
    <property type="entry name" value="REGULATOR OF RPOS"/>
    <property type="match status" value="1"/>
</dbReference>
<feature type="compositionally biased region" description="Polar residues" evidence="8">
    <location>
        <begin position="228"/>
        <end position="238"/>
    </location>
</feature>
<dbReference type="PROSITE" id="PS50110">
    <property type="entry name" value="RESPONSE_REGULATORY"/>
    <property type="match status" value="1"/>
</dbReference>
<dbReference type="Gene3D" id="3.40.50.2300">
    <property type="match status" value="1"/>
</dbReference>
<evidence type="ECO:0000256" key="5">
    <source>
        <dbReference type="ARBA" id="ARBA00023163"/>
    </source>
</evidence>
<dbReference type="PANTHER" id="PTHR48111:SF1">
    <property type="entry name" value="TWO-COMPONENT RESPONSE REGULATOR ORR33"/>
    <property type="match status" value="1"/>
</dbReference>
<evidence type="ECO:0000256" key="3">
    <source>
        <dbReference type="ARBA" id="ARBA00023015"/>
    </source>
</evidence>
<keyword evidence="4 7" id="KW-0238">DNA-binding</keyword>
<dbReference type="InterPro" id="IPR001789">
    <property type="entry name" value="Sig_transdc_resp-reg_receiver"/>
</dbReference>
<dbReference type="Pfam" id="PF00486">
    <property type="entry name" value="Trans_reg_C"/>
    <property type="match status" value="1"/>
</dbReference>
<evidence type="ECO:0000256" key="1">
    <source>
        <dbReference type="ARBA" id="ARBA00022553"/>
    </source>
</evidence>
<dbReference type="Gene3D" id="1.10.10.10">
    <property type="entry name" value="Winged helix-like DNA-binding domain superfamily/Winged helix DNA-binding domain"/>
    <property type="match status" value="1"/>
</dbReference>
<evidence type="ECO:0000313" key="11">
    <source>
        <dbReference type="EMBL" id="GAA5172760.1"/>
    </source>
</evidence>
<keyword evidence="3" id="KW-0805">Transcription regulation</keyword>
<name>A0ABP9R8X0_9PSEU</name>
<gene>
    <name evidence="11" type="ORF">GCM10023321_73050</name>
</gene>
<dbReference type="SUPFAM" id="SSF46894">
    <property type="entry name" value="C-terminal effector domain of the bipartite response regulators"/>
    <property type="match status" value="1"/>
</dbReference>
<dbReference type="PROSITE" id="PS51755">
    <property type="entry name" value="OMPR_PHOB"/>
    <property type="match status" value="1"/>
</dbReference>
<keyword evidence="12" id="KW-1185">Reference proteome</keyword>
<comment type="caution">
    <text evidence="11">The sequence shown here is derived from an EMBL/GenBank/DDBJ whole genome shotgun (WGS) entry which is preliminary data.</text>
</comment>
<dbReference type="InterPro" id="IPR011006">
    <property type="entry name" value="CheY-like_superfamily"/>
</dbReference>
<dbReference type="SMART" id="SM00448">
    <property type="entry name" value="REC"/>
    <property type="match status" value="1"/>
</dbReference>
<feature type="region of interest" description="Disordered" evidence="8">
    <location>
        <begin position="214"/>
        <end position="251"/>
    </location>
</feature>
<dbReference type="RefSeq" id="WP_185063156.1">
    <property type="nucleotide sequence ID" value="NZ_BAABJP010000052.1"/>
</dbReference>
<evidence type="ECO:0000256" key="7">
    <source>
        <dbReference type="PROSITE-ProRule" id="PRU01091"/>
    </source>
</evidence>
<accession>A0ABP9R8X0</accession>
<dbReference type="InterPro" id="IPR039420">
    <property type="entry name" value="WalR-like"/>
</dbReference>
<dbReference type="Proteomes" id="UP001428817">
    <property type="component" value="Unassembled WGS sequence"/>
</dbReference>
<protein>
    <submittedName>
        <fullName evidence="11">Response regulator transcription factor</fullName>
    </submittedName>
</protein>
<feature type="domain" description="Response regulatory" evidence="9">
    <location>
        <begin position="2"/>
        <end position="109"/>
    </location>
</feature>